<evidence type="ECO:0000313" key="2">
    <source>
        <dbReference type="Proteomes" id="UP000030645"/>
    </source>
</evidence>
<gene>
    <name evidence="1" type="ORF">L484_006440</name>
</gene>
<name>W9S588_9ROSA</name>
<dbReference type="EMBL" id="KE346106">
    <property type="protein sequence ID" value="EXC26389.1"/>
    <property type="molecule type" value="Genomic_DNA"/>
</dbReference>
<accession>W9S588</accession>
<organism evidence="1 2">
    <name type="scientific">Morus notabilis</name>
    <dbReference type="NCBI Taxonomy" id="981085"/>
    <lineage>
        <taxon>Eukaryota</taxon>
        <taxon>Viridiplantae</taxon>
        <taxon>Streptophyta</taxon>
        <taxon>Embryophyta</taxon>
        <taxon>Tracheophyta</taxon>
        <taxon>Spermatophyta</taxon>
        <taxon>Magnoliopsida</taxon>
        <taxon>eudicotyledons</taxon>
        <taxon>Gunneridae</taxon>
        <taxon>Pentapetalae</taxon>
        <taxon>rosids</taxon>
        <taxon>fabids</taxon>
        <taxon>Rosales</taxon>
        <taxon>Moraceae</taxon>
        <taxon>Moreae</taxon>
        <taxon>Morus</taxon>
    </lineage>
</organism>
<keyword evidence="2" id="KW-1185">Reference proteome</keyword>
<proteinExistence type="predicted"/>
<reference evidence="2" key="1">
    <citation type="submission" date="2013-01" db="EMBL/GenBank/DDBJ databases">
        <title>Draft Genome Sequence of a Mulberry Tree, Morus notabilis C.K. Schneid.</title>
        <authorList>
            <person name="He N."/>
            <person name="Zhao S."/>
        </authorList>
    </citation>
    <scope>NUCLEOTIDE SEQUENCE</scope>
</reference>
<dbReference type="Proteomes" id="UP000030645">
    <property type="component" value="Unassembled WGS sequence"/>
</dbReference>
<sequence>MSVNKKHTRLINNTAYKEIGICTIHQSKEYAQNDRAFSNGYEITYTKRQGNDAAFLKDSYGTRQLL</sequence>
<evidence type="ECO:0000313" key="1">
    <source>
        <dbReference type="EMBL" id="EXC26389.1"/>
    </source>
</evidence>
<protein>
    <submittedName>
        <fullName evidence="1">Uncharacterized protein</fullName>
    </submittedName>
</protein>
<dbReference type="AlphaFoldDB" id="W9S588"/>